<feature type="domain" description="PARP catalytic" evidence="1">
    <location>
        <begin position="537"/>
        <end position="726"/>
    </location>
</feature>
<reference evidence="2" key="1">
    <citation type="submission" date="2020-11" db="EMBL/GenBank/DDBJ databases">
        <authorList>
            <person name="Tran Van P."/>
        </authorList>
    </citation>
    <scope>NUCLEOTIDE SEQUENCE</scope>
</reference>
<sequence>MLLSPLFALAMGHVPAPSPWLGELLSPPRVALKRWRSRIFGAFVEHSLNTNQRSRLSPPFQHYSTVPSTPADTTLLHGAILACRPSTSRQRFSLPANSSSNHFPKSWVAMAWILKVQDIILEEYHTTLEIPVFLQELMKEEIKLIRAREKIDNDRKNEFAEKINHICNILLQKNARRTEEKLRRVLRAINKQDIIDKADGTPEKFQEESHLLLNAFGDLGPEERLRILYHFDKLKKDERIKILDTFYDIQPDERLEVIYHFDKLEKDERRKILDTFFDLGDDQRLEILYHFEKFSKDERLRFLDTFGDLRANERLEILYHFDKLEENERSRILDTFCDIQKNERLEVLHHFGDLREDERLDILYHFGKFGKEERLRFLDIFCELLPEERLRILHHLDKLEEDECCKILDTFFDLLEDDRLEILYHFGKFRKEERRRFLEQFGKLRPDERLRILHHFQKLEKDERGKILDTFRDLREDERIEILYHFGKFGKDERRQFLDSFGDLREEERLEILYHCDKLREEERSRLLHILGPALLPELDENHQGTRLVELSPGSDEFRDVANHMQGTIREHKGNIGGIFEQYDIIKIEKIDNSRLWSNYTHRKSAVAGENGGDANEEILFHGIYFADISSKSNQHVYGKTGCPSHGVRSCYECTRQMLQSRVTLGKPHCTLNPKKLTNPPAGYHSVIGVPAVGGLQFHEYIIYRCEQAYPEYLITYKIGNPKKKKAYKEPKKLLMDAMKKKHLKFSVEYIYRTSED</sequence>
<dbReference type="InterPro" id="IPR012317">
    <property type="entry name" value="Poly(ADP-ribose)pol_cat_dom"/>
</dbReference>
<dbReference type="AlphaFoldDB" id="A0A7R8X5Z0"/>
<dbReference type="EMBL" id="LR899541">
    <property type="protein sequence ID" value="CAD7240346.1"/>
    <property type="molecule type" value="Genomic_DNA"/>
</dbReference>
<dbReference type="PROSITE" id="PS51059">
    <property type="entry name" value="PARP_CATALYTIC"/>
    <property type="match status" value="1"/>
</dbReference>
<dbReference type="GO" id="GO:0003950">
    <property type="term" value="F:NAD+ poly-ADP-ribosyltransferase activity"/>
    <property type="evidence" value="ECO:0007669"/>
    <property type="project" value="InterPro"/>
</dbReference>
<proteinExistence type="predicted"/>
<dbReference type="EMBL" id="CAJPEV010000024">
    <property type="protein sequence ID" value="CAG0878991.1"/>
    <property type="molecule type" value="Genomic_DNA"/>
</dbReference>
<evidence type="ECO:0000313" key="2">
    <source>
        <dbReference type="EMBL" id="CAD7240346.1"/>
    </source>
</evidence>
<dbReference type="OrthoDB" id="4772757at2759"/>
<dbReference type="InterPro" id="IPR051712">
    <property type="entry name" value="ARTD-AVP"/>
</dbReference>
<evidence type="ECO:0000259" key="1">
    <source>
        <dbReference type="PROSITE" id="PS51059"/>
    </source>
</evidence>
<keyword evidence="3" id="KW-1185">Reference proteome</keyword>
<dbReference type="Proteomes" id="UP000677054">
    <property type="component" value="Unassembled WGS sequence"/>
</dbReference>
<name>A0A7R8X5Z0_9CRUS</name>
<accession>A0A7R8X5Z0</accession>
<dbReference type="Gene3D" id="6.20.320.10">
    <property type="match status" value="1"/>
</dbReference>
<gene>
    <name evidence="2" type="ORF">DSTB1V02_LOCUS371</name>
</gene>
<dbReference type="PANTHER" id="PTHR45740:SF17">
    <property type="entry name" value="POLY [ADP-RIBOSE] POLYMERASE TANKYRASE-2-LIKE"/>
    <property type="match status" value="1"/>
</dbReference>
<organism evidence="2">
    <name type="scientific">Darwinula stevensoni</name>
    <dbReference type="NCBI Taxonomy" id="69355"/>
    <lineage>
        <taxon>Eukaryota</taxon>
        <taxon>Metazoa</taxon>
        <taxon>Ecdysozoa</taxon>
        <taxon>Arthropoda</taxon>
        <taxon>Crustacea</taxon>
        <taxon>Oligostraca</taxon>
        <taxon>Ostracoda</taxon>
        <taxon>Podocopa</taxon>
        <taxon>Podocopida</taxon>
        <taxon>Darwinulocopina</taxon>
        <taxon>Darwinuloidea</taxon>
        <taxon>Darwinulidae</taxon>
        <taxon>Darwinula</taxon>
    </lineage>
</organism>
<dbReference type="GO" id="GO:0005634">
    <property type="term" value="C:nucleus"/>
    <property type="evidence" value="ECO:0007669"/>
    <property type="project" value="TreeGrafter"/>
</dbReference>
<protein>
    <recommendedName>
        <fullName evidence="1">PARP catalytic domain-containing protein</fullName>
    </recommendedName>
</protein>
<dbReference type="PANTHER" id="PTHR45740">
    <property type="entry name" value="POLY [ADP-RIBOSE] POLYMERASE"/>
    <property type="match status" value="1"/>
</dbReference>
<dbReference type="Gene3D" id="3.90.228.10">
    <property type="match status" value="2"/>
</dbReference>
<dbReference type="GO" id="GO:1990404">
    <property type="term" value="F:NAD+-protein mono-ADP-ribosyltransferase activity"/>
    <property type="evidence" value="ECO:0007669"/>
    <property type="project" value="TreeGrafter"/>
</dbReference>
<dbReference type="SUPFAM" id="SSF56399">
    <property type="entry name" value="ADP-ribosylation"/>
    <property type="match status" value="1"/>
</dbReference>
<evidence type="ECO:0000313" key="3">
    <source>
        <dbReference type="Proteomes" id="UP000677054"/>
    </source>
</evidence>